<keyword evidence="7 11" id="KW-0406">Ion transport</keyword>
<name>A0A0L8HEL1_OCTBM</name>
<keyword evidence="9 11" id="KW-0739">Sodium transport</keyword>
<keyword evidence="10 11" id="KW-0407">Ion channel</keyword>
<proteinExistence type="inferred from homology"/>
<reference evidence="13" key="1">
    <citation type="submission" date="2015-07" db="EMBL/GenBank/DDBJ databases">
        <title>MeaNS - Measles Nucleotide Surveillance Program.</title>
        <authorList>
            <person name="Tran T."/>
            <person name="Druce J."/>
        </authorList>
    </citation>
    <scope>NUCLEOTIDE SEQUENCE</scope>
    <source>
        <strain evidence="13">UCB-OBI-ISO-001</strain>
        <tissue evidence="13">Gonad</tissue>
    </source>
</reference>
<gene>
    <name evidence="13" type="ORF">OCBIM_22016435mg</name>
</gene>
<evidence type="ECO:0000256" key="7">
    <source>
        <dbReference type="ARBA" id="ARBA00023065"/>
    </source>
</evidence>
<keyword evidence="6" id="KW-0915">Sodium</keyword>
<organism evidence="13">
    <name type="scientific">Octopus bimaculoides</name>
    <name type="common">California two-spotted octopus</name>
    <dbReference type="NCBI Taxonomy" id="37653"/>
    <lineage>
        <taxon>Eukaryota</taxon>
        <taxon>Metazoa</taxon>
        <taxon>Spiralia</taxon>
        <taxon>Lophotrochozoa</taxon>
        <taxon>Mollusca</taxon>
        <taxon>Cephalopoda</taxon>
        <taxon>Coleoidea</taxon>
        <taxon>Octopodiformes</taxon>
        <taxon>Octopoda</taxon>
        <taxon>Incirrata</taxon>
        <taxon>Octopodidae</taxon>
        <taxon>Octopus</taxon>
    </lineage>
</organism>
<keyword evidence="2 11" id="KW-0813">Transport</keyword>
<comment type="subcellular location">
    <subcellularLocation>
        <location evidence="1">Membrane</location>
        <topology evidence="1">Multi-pass membrane protein</topology>
    </subcellularLocation>
</comment>
<comment type="similarity">
    <text evidence="11">Belongs to the amiloride-sensitive sodium channel (TC 1.A.6) family.</text>
</comment>
<evidence type="ECO:0000256" key="4">
    <source>
        <dbReference type="ARBA" id="ARBA00022692"/>
    </source>
</evidence>
<evidence type="ECO:0000256" key="6">
    <source>
        <dbReference type="ARBA" id="ARBA00023053"/>
    </source>
</evidence>
<evidence type="ECO:0000256" key="5">
    <source>
        <dbReference type="ARBA" id="ARBA00022989"/>
    </source>
</evidence>
<keyword evidence="8" id="KW-0472">Membrane</keyword>
<dbReference type="OrthoDB" id="6332919at2759"/>
<protein>
    <submittedName>
        <fullName evidence="13">Uncharacterized protein</fullName>
    </submittedName>
</protein>
<evidence type="ECO:0000256" key="11">
    <source>
        <dbReference type="RuleBase" id="RU000679"/>
    </source>
</evidence>
<keyword evidence="3 11" id="KW-0894">Sodium channel</keyword>
<sequence length="356" mass="40642">MSYQIIDRIIYYYSWPVTVNVDINYNKTLIFPSVTICNQNAFRDSQNIATRDSQNIASRGSRNIATRDSQNIATRGSRNIATKDSQNIASRGSQNIATRDSQNITTRGSRNIATRGSRNIATRGSQNIATRGSQNIATRGSRNIANRDSQNIATRGSQNIATRGSRNITTRGSRNIATRGSQNIATRDSQNIVIIKVVVIQTPMMEYIYIFNRATKAAELQRYRLLEYIYNNVRYVDSSELERFGYNNITMEELFKSVAHQKEDMIISCMWGSEPCSFKNFKQTYTDHGVCYTYSQLQAGNKYRKALSTGRDCRYHCFCGSFQMLSRSCRFNVYGVDSFLLQFNHIFQVLESVLVW</sequence>
<dbReference type="EMBL" id="KQ418354">
    <property type="protein sequence ID" value="KOF87678.1"/>
    <property type="molecule type" value="Genomic_DNA"/>
</dbReference>
<accession>A0A0L8HEL1</accession>
<dbReference type="PANTHER" id="PTHR11690:SF300">
    <property type="entry name" value="PICKPOCKET PROTEIN 19"/>
    <property type="match status" value="1"/>
</dbReference>
<evidence type="ECO:0000256" key="3">
    <source>
        <dbReference type="ARBA" id="ARBA00022461"/>
    </source>
</evidence>
<keyword evidence="5" id="KW-1133">Transmembrane helix</keyword>
<dbReference type="AlphaFoldDB" id="A0A0L8HEL1"/>
<evidence type="ECO:0000256" key="10">
    <source>
        <dbReference type="ARBA" id="ARBA00023303"/>
    </source>
</evidence>
<dbReference type="Gene3D" id="2.60.470.10">
    <property type="entry name" value="Acid-sensing ion channels like domains"/>
    <property type="match status" value="1"/>
</dbReference>
<evidence type="ECO:0000256" key="1">
    <source>
        <dbReference type="ARBA" id="ARBA00004141"/>
    </source>
</evidence>
<dbReference type="Pfam" id="PF00858">
    <property type="entry name" value="ASC"/>
    <property type="match status" value="1"/>
</dbReference>
<evidence type="ECO:0000256" key="9">
    <source>
        <dbReference type="ARBA" id="ARBA00023201"/>
    </source>
</evidence>
<evidence type="ECO:0000256" key="8">
    <source>
        <dbReference type="ARBA" id="ARBA00023136"/>
    </source>
</evidence>
<dbReference type="PANTHER" id="PTHR11690">
    <property type="entry name" value="AMILORIDE-SENSITIVE SODIUM CHANNEL-RELATED"/>
    <property type="match status" value="1"/>
</dbReference>
<feature type="non-terminal residue" evidence="13">
    <location>
        <position position="356"/>
    </location>
</feature>
<keyword evidence="4 11" id="KW-0812">Transmembrane</keyword>
<evidence type="ECO:0000256" key="2">
    <source>
        <dbReference type="ARBA" id="ARBA00022448"/>
    </source>
</evidence>
<dbReference type="STRING" id="37653.A0A0L8HEL1"/>
<dbReference type="GO" id="GO:0005886">
    <property type="term" value="C:plasma membrane"/>
    <property type="evidence" value="ECO:0007669"/>
    <property type="project" value="TreeGrafter"/>
</dbReference>
<evidence type="ECO:0000313" key="13">
    <source>
        <dbReference type="EMBL" id="KOF87678.1"/>
    </source>
</evidence>
<feature type="region of interest" description="Disordered" evidence="12">
    <location>
        <begin position="87"/>
        <end position="108"/>
    </location>
</feature>
<dbReference type="GO" id="GO:0015280">
    <property type="term" value="F:ligand-gated sodium channel activity"/>
    <property type="evidence" value="ECO:0007669"/>
    <property type="project" value="TreeGrafter"/>
</dbReference>
<dbReference type="InterPro" id="IPR001873">
    <property type="entry name" value="ENaC"/>
</dbReference>
<evidence type="ECO:0000256" key="12">
    <source>
        <dbReference type="SAM" id="MobiDB-lite"/>
    </source>
</evidence>